<accession>A0AAJ0F7J7</accession>
<name>A0AAJ0F7J7_9PEZI</name>
<dbReference type="AlphaFoldDB" id="A0AAJ0F7J7"/>
<organism evidence="2 3">
    <name type="scientific">Echria macrotheca</name>
    <dbReference type="NCBI Taxonomy" id="438768"/>
    <lineage>
        <taxon>Eukaryota</taxon>
        <taxon>Fungi</taxon>
        <taxon>Dikarya</taxon>
        <taxon>Ascomycota</taxon>
        <taxon>Pezizomycotina</taxon>
        <taxon>Sordariomycetes</taxon>
        <taxon>Sordariomycetidae</taxon>
        <taxon>Sordariales</taxon>
        <taxon>Schizotheciaceae</taxon>
        <taxon>Echria</taxon>
    </lineage>
</organism>
<feature type="chain" id="PRO_5042521674" evidence="1">
    <location>
        <begin position="16"/>
        <end position="483"/>
    </location>
</feature>
<protein>
    <submittedName>
        <fullName evidence="2">Uncharacterized protein</fullName>
    </submittedName>
</protein>
<proteinExistence type="predicted"/>
<keyword evidence="1" id="KW-0732">Signal</keyword>
<gene>
    <name evidence="2" type="ORF">QBC47DRAFT_362307</name>
</gene>
<evidence type="ECO:0000313" key="2">
    <source>
        <dbReference type="EMBL" id="KAK1753403.1"/>
    </source>
</evidence>
<dbReference type="Proteomes" id="UP001239445">
    <property type="component" value="Unassembled WGS sequence"/>
</dbReference>
<feature type="signal peptide" evidence="1">
    <location>
        <begin position="1"/>
        <end position="15"/>
    </location>
</feature>
<comment type="caution">
    <text evidence="2">The sequence shown here is derived from an EMBL/GenBank/DDBJ whole genome shotgun (WGS) entry which is preliminary data.</text>
</comment>
<dbReference type="EMBL" id="MU839837">
    <property type="protein sequence ID" value="KAK1753403.1"/>
    <property type="molecule type" value="Genomic_DNA"/>
</dbReference>
<sequence length="483" mass="53311">MFLVTLVAFLPLASAGGRKTCVDLDNAIPPRARYGHISWMPSTEPLCRTPFPLVDGECFAHMNVGNKCRTFCKTVSGWYHGAPIDLMPLQRCDRWEDCARTFGYTESLSKSQSLTDDYARTEKDNTVTTASSGTTVDMKLGWKPAAPAEKKPEPKVKATLWIKPKPLLADSGVKEASANIGGTAKIPSKVTMPSIDVGVKLEGNWKREWTKTVTTEKTFKNSNTTTFVVNIEKGESLAKPKYAADYCGSWFAVPQVGVDCGRAAVGVLTETNHCALDADWSSFTHCFDYTFKEDKQVEATVNQFVFVLRDCQEGFILPGEWQQPAFQQSVSIGNLVEHHIQRFGFDPLPSTRNSDPSRVYNIADVPGHKHTKLLGPEDHTIKICGRGGYCARHKLPDKACFTFPRGYVGYKSAHVISVATTPGNCCVLFSKPECYGLPQLVKGAIDDFFAVGYVGMAHSVMCNVDEYCSPDRLDQMSFESWSG</sequence>
<reference evidence="2" key="1">
    <citation type="submission" date="2023-06" db="EMBL/GenBank/DDBJ databases">
        <title>Genome-scale phylogeny and comparative genomics of the fungal order Sordariales.</title>
        <authorList>
            <consortium name="Lawrence Berkeley National Laboratory"/>
            <person name="Hensen N."/>
            <person name="Bonometti L."/>
            <person name="Westerberg I."/>
            <person name="Brannstrom I.O."/>
            <person name="Guillou S."/>
            <person name="Cros-Aarteil S."/>
            <person name="Calhoun S."/>
            <person name="Haridas S."/>
            <person name="Kuo A."/>
            <person name="Mondo S."/>
            <person name="Pangilinan J."/>
            <person name="Riley R."/>
            <person name="Labutti K."/>
            <person name="Andreopoulos B."/>
            <person name="Lipzen A."/>
            <person name="Chen C."/>
            <person name="Yanf M."/>
            <person name="Daum C."/>
            <person name="Ng V."/>
            <person name="Clum A."/>
            <person name="Steindorff A."/>
            <person name="Ohm R."/>
            <person name="Martin F."/>
            <person name="Silar P."/>
            <person name="Natvig D."/>
            <person name="Lalanne C."/>
            <person name="Gautier V."/>
            <person name="Ament-Velasquez S.L."/>
            <person name="Kruys A."/>
            <person name="Hutchinson M.I."/>
            <person name="Powell A.J."/>
            <person name="Barry K."/>
            <person name="Miller A.N."/>
            <person name="Grigoriev I.V."/>
            <person name="Debuchy R."/>
            <person name="Gladieux P."/>
            <person name="Thoren M.H."/>
            <person name="Johannesson H."/>
        </authorList>
    </citation>
    <scope>NUCLEOTIDE SEQUENCE</scope>
    <source>
        <strain evidence="2">PSN4</strain>
    </source>
</reference>
<keyword evidence="3" id="KW-1185">Reference proteome</keyword>
<evidence type="ECO:0000256" key="1">
    <source>
        <dbReference type="SAM" id="SignalP"/>
    </source>
</evidence>
<evidence type="ECO:0000313" key="3">
    <source>
        <dbReference type="Proteomes" id="UP001239445"/>
    </source>
</evidence>